<dbReference type="Gene3D" id="3.40.50.1980">
    <property type="entry name" value="Nitrogenase molybdenum iron protein domain"/>
    <property type="match status" value="2"/>
</dbReference>
<sequence>MKKILTALVVCFALITLAACSNSSNKNQSDQQAVSSMPKIDGFTYYGKVPKNPKKVVNFAYSYTGYLFQLGVDVSSYSLDYEKDSPAFGNKLKDAKKLTSEDTEAIAAQKPDLIIAFSTDKNIKQLKKIAPVLVIEYGKNDYLQMLTNLAKVFDKEDKAKEWLKNWKDKTAQAKEELKDYIPENTTFTVMDFYDKDLYLYGNNWGRGGELVYDALGYLAPQKVKDEVFKKGWYGVSQEVIGDYIGDYALLNVSDSSKNAAASLKESDVWQNIPAVQNKHILEVDENLFYFSDPMSLDAQLKSFVDAVKKANS</sequence>
<dbReference type="SUPFAM" id="SSF53807">
    <property type="entry name" value="Helical backbone' metal receptor"/>
    <property type="match status" value="1"/>
</dbReference>
<evidence type="ECO:0000259" key="6">
    <source>
        <dbReference type="PROSITE" id="PS50983"/>
    </source>
</evidence>
<dbReference type="PROSITE" id="PS50983">
    <property type="entry name" value="FE_B12_PBP"/>
    <property type="match status" value="1"/>
</dbReference>
<feature type="domain" description="Fe/B12 periplasmic-binding" evidence="6">
    <location>
        <begin position="55"/>
        <end position="311"/>
    </location>
</feature>
<evidence type="ECO:0000313" key="8">
    <source>
        <dbReference type="Proteomes" id="UP001595901"/>
    </source>
</evidence>
<keyword evidence="4 5" id="KW-0732">Signal</keyword>
<protein>
    <submittedName>
        <fullName evidence="7">ABC transporter substrate-binding protein</fullName>
    </submittedName>
</protein>
<dbReference type="Proteomes" id="UP001595901">
    <property type="component" value="Unassembled WGS sequence"/>
</dbReference>
<dbReference type="PROSITE" id="PS51257">
    <property type="entry name" value="PROKAR_LIPOPROTEIN"/>
    <property type="match status" value="1"/>
</dbReference>
<reference evidence="8" key="1">
    <citation type="journal article" date="2019" name="Int. J. Syst. Evol. Microbiol.">
        <title>The Global Catalogue of Microorganisms (GCM) 10K type strain sequencing project: providing services to taxonomists for standard genome sequencing and annotation.</title>
        <authorList>
            <consortium name="The Broad Institute Genomics Platform"/>
            <consortium name="The Broad Institute Genome Sequencing Center for Infectious Disease"/>
            <person name="Wu L."/>
            <person name="Ma J."/>
        </authorList>
    </citation>
    <scope>NUCLEOTIDE SEQUENCE [LARGE SCALE GENOMIC DNA]</scope>
    <source>
        <strain evidence="8">CCUG 58728</strain>
    </source>
</reference>
<dbReference type="PANTHER" id="PTHR30532:SF26">
    <property type="entry name" value="IRON(3+)-HYDROXAMATE-BINDING PROTEIN FHUD"/>
    <property type="match status" value="1"/>
</dbReference>
<keyword evidence="8" id="KW-1185">Reference proteome</keyword>
<feature type="chain" id="PRO_5046673670" evidence="5">
    <location>
        <begin position="19"/>
        <end position="312"/>
    </location>
</feature>
<comment type="similarity">
    <text evidence="2">Belongs to the bacterial solute-binding protein 8 family.</text>
</comment>
<evidence type="ECO:0000256" key="5">
    <source>
        <dbReference type="SAM" id="SignalP"/>
    </source>
</evidence>
<gene>
    <name evidence="7" type="ORF">ACFOSE_07760</name>
</gene>
<evidence type="ECO:0000256" key="1">
    <source>
        <dbReference type="ARBA" id="ARBA00004196"/>
    </source>
</evidence>
<evidence type="ECO:0000256" key="2">
    <source>
        <dbReference type="ARBA" id="ARBA00008814"/>
    </source>
</evidence>
<dbReference type="EMBL" id="JBHSAC010000064">
    <property type="protein sequence ID" value="MFC3932651.1"/>
    <property type="molecule type" value="Genomic_DNA"/>
</dbReference>
<feature type="signal peptide" evidence="5">
    <location>
        <begin position="1"/>
        <end position="18"/>
    </location>
</feature>
<dbReference type="InterPro" id="IPR051313">
    <property type="entry name" value="Bact_iron-sidero_bind"/>
</dbReference>
<dbReference type="PANTHER" id="PTHR30532">
    <property type="entry name" value="IRON III DICITRATE-BINDING PERIPLASMIC PROTEIN"/>
    <property type="match status" value="1"/>
</dbReference>
<proteinExistence type="inferred from homology"/>
<comment type="caution">
    <text evidence="7">The sequence shown here is derived from an EMBL/GenBank/DDBJ whole genome shotgun (WGS) entry which is preliminary data.</text>
</comment>
<dbReference type="InterPro" id="IPR002491">
    <property type="entry name" value="ABC_transptr_periplasmic_BD"/>
</dbReference>
<comment type="subcellular location">
    <subcellularLocation>
        <location evidence="1">Cell envelope</location>
    </subcellularLocation>
</comment>
<evidence type="ECO:0000313" key="7">
    <source>
        <dbReference type="EMBL" id="MFC3932651.1"/>
    </source>
</evidence>
<dbReference type="Pfam" id="PF01497">
    <property type="entry name" value="Peripla_BP_2"/>
    <property type="match status" value="1"/>
</dbReference>
<evidence type="ECO:0000256" key="3">
    <source>
        <dbReference type="ARBA" id="ARBA00022448"/>
    </source>
</evidence>
<accession>A0ABV8D2E4</accession>
<dbReference type="RefSeq" id="WP_380432215.1">
    <property type="nucleotide sequence ID" value="NZ_JBHSAC010000064.1"/>
</dbReference>
<name>A0ABV8D2E4_9STRE</name>
<keyword evidence="3" id="KW-0813">Transport</keyword>
<organism evidence="7 8">
    <name type="scientific">Streptococcus dentapri</name>
    <dbReference type="NCBI Taxonomy" id="573564"/>
    <lineage>
        <taxon>Bacteria</taxon>
        <taxon>Bacillati</taxon>
        <taxon>Bacillota</taxon>
        <taxon>Bacilli</taxon>
        <taxon>Lactobacillales</taxon>
        <taxon>Streptococcaceae</taxon>
        <taxon>Streptococcus</taxon>
    </lineage>
</organism>
<evidence type="ECO:0000256" key="4">
    <source>
        <dbReference type="ARBA" id="ARBA00022729"/>
    </source>
</evidence>